<dbReference type="AlphaFoldDB" id="A0A9W6CY88"/>
<evidence type="ECO:0000313" key="2">
    <source>
        <dbReference type="Proteomes" id="UP001144396"/>
    </source>
</evidence>
<comment type="caution">
    <text evidence="1">The sequence shown here is derived from an EMBL/GenBank/DDBJ whole genome shotgun (WGS) entry which is preliminary data.</text>
</comment>
<dbReference type="PANTHER" id="PTHR43384">
    <property type="entry name" value="SEPTUM SITE-DETERMINING PROTEIN MIND HOMOLOG, CHLOROPLASTIC-RELATED"/>
    <property type="match status" value="1"/>
</dbReference>
<sequence>MARIALVLGHELEDRILADVVEHGHVVVARLVSARELVGSLDALAPEVVLVGAGRATLGRELLAACDQRGVRVVALAANDLEHHHARHVGLLEVADAGADWSAIEALVEGAVMPGDAPRAADAKRGTVLAVWGPTGAPGRTTVAINLAASFVQAGRSVVLVDADAYGGAVAPQLGLLDAAPGFAAACRLAGSDALDRAELDRLAQRHTAPGGSFRVLTGLAGTRRWPELAADRVAGVLDALRGWADLVVVDTGFCLERDEELSTDVFAPRRNAATVAAVEVAERTVAVGQADTVGLARFVRGYADLLEFTDASRVHPVVNRVRASVLGLDPGGQARHALQRLAGITDATLLPDDRRATDAALLVARPLVEAAPRSPLALGVRGLAERLAPGGAGAAPRRVRRLLARA</sequence>
<dbReference type="GO" id="GO:0051782">
    <property type="term" value="P:negative regulation of cell division"/>
    <property type="evidence" value="ECO:0007669"/>
    <property type="project" value="TreeGrafter"/>
</dbReference>
<dbReference type="InterPro" id="IPR027417">
    <property type="entry name" value="P-loop_NTPase"/>
</dbReference>
<evidence type="ECO:0000313" key="1">
    <source>
        <dbReference type="EMBL" id="GLI26048.1"/>
    </source>
</evidence>
<accession>A0A9W6CY88</accession>
<dbReference type="GO" id="GO:0005829">
    <property type="term" value="C:cytosol"/>
    <property type="evidence" value="ECO:0007669"/>
    <property type="project" value="TreeGrafter"/>
</dbReference>
<dbReference type="GO" id="GO:0016887">
    <property type="term" value="F:ATP hydrolysis activity"/>
    <property type="evidence" value="ECO:0007669"/>
    <property type="project" value="TreeGrafter"/>
</dbReference>
<reference evidence="1" key="1">
    <citation type="submission" date="2022-12" db="EMBL/GenBank/DDBJ databases">
        <title>Reference genome sequencing for broad-spectrum identification of bacterial and archaeal isolates by mass spectrometry.</title>
        <authorList>
            <person name="Sekiguchi Y."/>
            <person name="Tourlousse D.M."/>
        </authorList>
    </citation>
    <scope>NUCLEOTIDE SEQUENCE</scope>
    <source>
        <strain evidence="1">14</strain>
    </source>
</reference>
<dbReference type="RefSeq" id="WP_281882046.1">
    <property type="nucleotide sequence ID" value="NZ_BSDP01000001.1"/>
</dbReference>
<dbReference type="Proteomes" id="UP001144396">
    <property type="component" value="Unassembled WGS sequence"/>
</dbReference>
<name>A0A9W6CY88_9MICO</name>
<proteinExistence type="predicted"/>
<keyword evidence="2" id="KW-1185">Reference proteome</keyword>
<dbReference type="GO" id="GO:0009898">
    <property type="term" value="C:cytoplasmic side of plasma membrane"/>
    <property type="evidence" value="ECO:0007669"/>
    <property type="project" value="TreeGrafter"/>
</dbReference>
<dbReference type="PANTHER" id="PTHR43384:SF13">
    <property type="entry name" value="SLR0110 PROTEIN"/>
    <property type="match status" value="1"/>
</dbReference>
<organism evidence="1 2">
    <name type="scientific">Agromyces rhizosphaerae</name>
    <dbReference type="NCBI Taxonomy" id="88374"/>
    <lineage>
        <taxon>Bacteria</taxon>
        <taxon>Bacillati</taxon>
        <taxon>Actinomycetota</taxon>
        <taxon>Actinomycetes</taxon>
        <taxon>Micrococcales</taxon>
        <taxon>Microbacteriaceae</taxon>
        <taxon>Agromyces</taxon>
    </lineage>
</organism>
<gene>
    <name evidence="1" type="ORF">ARHIZOSPH14_02900</name>
</gene>
<dbReference type="EMBL" id="BSDP01000001">
    <property type="protein sequence ID" value="GLI26048.1"/>
    <property type="molecule type" value="Genomic_DNA"/>
</dbReference>
<dbReference type="SUPFAM" id="SSF52540">
    <property type="entry name" value="P-loop containing nucleoside triphosphate hydrolases"/>
    <property type="match status" value="1"/>
</dbReference>
<dbReference type="Gene3D" id="3.40.50.300">
    <property type="entry name" value="P-loop containing nucleotide triphosphate hydrolases"/>
    <property type="match status" value="1"/>
</dbReference>
<protein>
    <submittedName>
        <fullName evidence="1">Pilus biosynthesis protein CpaE</fullName>
    </submittedName>
</protein>
<dbReference type="GO" id="GO:0005524">
    <property type="term" value="F:ATP binding"/>
    <property type="evidence" value="ECO:0007669"/>
    <property type="project" value="TreeGrafter"/>
</dbReference>
<dbReference type="InterPro" id="IPR050625">
    <property type="entry name" value="ParA/MinD_ATPase"/>
</dbReference>